<dbReference type="EMBL" id="JAYRBN010000035">
    <property type="protein sequence ID" value="KAL2747332.1"/>
    <property type="molecule type" value="Genomic_DNA"/>
</dbReference>
<accession>A0ABD2CQE4</accession>
<evidence type="ECO:0000313" key="2">
    <source>
        <dbReference type="Proteomes" id="UP001607303"/>
    </source>
</evidence>
<sequence>MHQPRIQAANRRRVSPRLRIANHTTRQDTNRHTTGHYSSITVGLLIARENTTPVPADTRASVLSILPVFASNDREYEPNRSKIHRT</sequence>
<dbReference type="Proteomes" id="UP001607303">
    <property type="component" value="Unassembled WGS sequence"/>
</dbReference>
<proteinExistence type="predicted"/>
<organism evidence="1 2">
    <name type="scientific">Vespula maculifrons</name>
    <name type="common">Eastern yellow jacket</name>
    <name type="synonym">Wasp</name>
    <dbReference type="NCBI Taxonomy" id="7453"/>
    <lineage>
        <taxon>Eukaryota</taxon>
        <taxon>Metazoa</taxon>
        <taxon>Ecdysozoa</taxon>
        <taxon>Arthropoda</taxon>
        <taxon>Hexapoda</taxon>
        <taxon>Insecta</taxon>
        <taxon>Pterygota</taxon>
        <taxon>Neoptera</taxon>
        <taxon>Endopterygota</taxon>
        <taxon>Hymenoptera</taxon>
        <taxon>Apocrita</taxon>
        <taxon>Aculeata</taxon>
        <taxon>Vespoidea</taxon>
        <taxon>Vespidae</taxon>
        <taxon>Vespinae</taxon>
        <taxon>Vespula</taxon>
    </lineage>
</organism>
<protein>
    <submittedName>
        <fullName evidence="1">Uncharacterized protein</fullName>
    </submittedName>
</protein>
<reference evidence="1 2" key="1">
    <citation type="journal article" date="2024" name="Ann. Entomol. Soc. Am.">
        <title>Genomic analyses of the southern and eastern yellowjacket wasps (Hymenoptera: Vespidae) reveal evolutionary signatures of social life.</title>
        <authorList>
            <person name="Catto M.A."/>
            <person name="Caine P.B."/>
            <person name="Orr S.E."/>
            <person name="Hunt B.G."/>
            <person name="Goodisman M.A.D."/>
        </authorList>
    </citation>
    <scope>NUCLEOTIDE SEQUENCE [LARGE SCALE GENOMIC DNA]</scope>
    <source>
        <strain evidence="1">232</strain>
        <tissue evidence="1">Head and thorax</tissue>
    </source>
</reference>
<comment type="caution">
    <text evidence="1">The sequence shown here is derived from an EMBL/GenBank/DDBJ whole genome shotgun (WGS) entry which is preliminary data.</text>
</comment>
<evidence type="ECO:0000313" key="1">
    <source>
        <dbReference type="EMBL" id="KAL2747332.1"/>
    </source>
</evidence>
<keyword evidence="2" id="KW-1185">Reference proteome</keyword>
<gene>
    <name evidence="1" type="ORF">V1477_004024</name>
</gene>
<name>A0ABD2CQE4_VESMC</name>
<dbReference type="AlphaFoldDB" id="A0ABD2CQE4"/>